<dbReference type="InterPro" id="IPR051162">
    <property type="entry name" value="T4SS_component"/>
</dbReference>
<dbReference type="EMBL" id="CP097218">
    <property type="protein sequence ID" value="UQN30467.1"/>
    <property type="molecule type" value="Genomic_DNA"/>
</dbReference>
<name>A0ABY4N7D9_9MICO</name>
<reference evidence="1" key="1">
    <citation type="submission" date="2022-05" db="EMBL/GenBank/DDBJ databases">
        <title>Genomic analysis of Brachybacterium sp. CBA3104.</title>
        <authorList>
            <person name="Roh S.W."/>
            <person name="Kim Y.B."/>
            <person name="Kim Y."/>
        </authorList>
    </citation>
    <scope>NUCLEOTIDE SEQUENCE</scope>
    <source>
        <strain evidence="1">CBA3104</strain>
    </source>
</reference>
<dbReference type="Gene3D" id="3.40.50.300">
    <property type="entry name" value="P-loop containing nucleotide triphosphate hydrolases"/>
    <property type="match status" value="2"/>
</dbReference>
<accession>A0ABY4N7D9</accession>
<dbReference type="Proteomes" id="UP001055868">
    <property type="component" value="Chromosome"/>
</dbReference>
<protein>
    <submittedName>
        <fullName evidence="1">ATP-binding protein</fullName>
    </submittedName>
</protein>
<dbReference type="Pfam" id="PF12846">
    <property type="entry name" value="AAA_10"/>
    <property type="match status" value="1"/>
</dbReference>
<dbReference type="PANTHER" id="PTHR30121:SF6">
    <property type="entry name" value="SLR6007 PROTEIN"/>
    <property type="match status" value="1"/>
</dbReference>
<sequence length="839" mass="90398">MANTAKAPQISLQSLNSPIMPTATKIRYPDGRILPVAGKLNLYRKVPMAPVRDAKTHSDALNVGDSLAAAFEELAADTSYTAARRSVARSRYRSFHLLLVNLPRRYSPPPESRYPEDLQAWFGNRRIQDRVLLFGTGLNDVIGGADRSLRDAVDSLATSLVTAEVPLSDYQPDYEDVDDMLTRSGLTIPTTRDFHLAETWWAAGGSKDASLLPHADHIHVFRTVAGAEAAARADVASCATWPSGIEGHHVLQLGSVHGLDLPFQAAKEKLSSWVTSLLDKGAVMVSIRGKIEPSAITRSELRRQRRRYLRDIRNARAEGKLDDQQQDEMEQTLHSVEGAYSTGKAFPTLVETSVVAAFAGIGKKRLDTLGNGTAFEVAPMNNRQHPALAESWVASPVRSNPNLMDLPSSTVAYSGMPSLATVGDATGITLGFTVHDRQPALMSATRSSDQDVYPLGAVVGSSGAGKSQLFAFAADQFCKEGRPVIAITPKKGEDFTQAFGEDCTSFSLDSFAGSSGGIGGAGGTGVFDPLRFSKTPADGINTAVSMLHAVNVWPESTQNLEADLQAALKFGVAHGAKAIGTALKVAKEHGRASAELADPIIRQSENDPMFGAIVGLSDEGAVLSASEGITYIKVGNADLELPPMGVDQRSLSLTQRVSAALIRMMVYGSAEALRGRRGVLELDEAWVFLGAGAEEVERLGRLARSLEVFPILFTQRISDLIEANLTNHIARGIILHTKDKKEAEAAFKLFGVQATEERVAYTMAPERIGQGGANFNSRKPLFTYDEKGNRTGLIRGAIGLYCDMDDRAVDIEVTIPQNFLDKSSTNALDRAKREGRQVI</sequence>
<proteinExistence type="predicted"/>
<dbReference type="SUPFAM" id="SSF52540">
    <property type="entry name" value="P-loop containing nucleoside triphosphate hydrolases"/>
    <property type="match status" value="1"/>
</dbReference>
<dbReference type="PANTHER" id="PTHR30121">
    <property type="entry name" value="UNCHARACTERIZED PROTEIN YJGR-RELATED"/>
    <property type="match status" value="1"/>
</dbReference>
<gene>
    <name evidence="1" type="ORF">M4486_03755</name>
</gene>
<dbReference type="InterPro" id="IPR027417">
    <property type="entry name" value="P-loop_NTPase"/>
</dbReference>
<evidence type="ECO:0000313" key="2">
    <source>
        <dbReference type="Proteomes" id="UP001055868"/>
    </source>
</evidence>
<evidence type="ECO:0000313" key="1">
    <source>
        <dbReference type="EMBL" id="UQN30467.1"/>
    </source>
</evidence>
<keyword evidence="2" id="KW-1185">Reference proteome</keyword>
<dbReference type="RefSeq" id="WP_239202191.1">
    <property type="nucleotide sequence ID" value="NZ_CP097218.1"/>
</dbReference>
<keyword evidence="1" id="KW-0067">ATP-binding</keyword>
<dbReference type="GO" id="GO:0005524">
    <property type="term" value="F:ATP binding"/>
    <property type="evidence" value="ECO:0007669"/>
    <property type="project" value="UniProtKB-KW"/>
</dbReference>
<organism evidence="1 2">
    <name type="scientific">Brachybacterium kimchii</name>
    <dbReference type="NCBI Taxonomy" id="2942909"/>
    <lineage>
        <taxon>Bacteria</taxon>
        <taxon>Bacillati</taxon>
        <taxon>Actinomycetota</taxon>
        <taxon>Actinomycetes</taxon>
        <taxon>Micrococcales</taxon>
        <taxon>Dermabacteraceae</taxon>
        <taxon>Brachybacterium</taxon>
    </lineage>
</organism>
<keyword evidence="1" id="KW-0547">Nucleotide-binding</keyword>